<evidence type="ECO:0000313" key="2">
    <source>
        <dbReference type="Proteomes" id="UP000772434"/>
    </source>
</evidence>
<protein>
    <submittedName>
        <fullName evidence="1">Uncharacterized protein</fullName>
    </submittedName>
</protein>
<sequence>MPQIYDFAGTIELQFGVNNNAELKRIVQETWTRVFPAQKRDVDNPVIFGHVQSLLRTYRSEIGKKAIEIVAQIINEIEDDEERQSYIEQELTNDAWAYAEPGSTRAESKGGMRGPGLLATFAHHQKLTQNIKSSDSRGFPAGAFALCCAAYVRALEAFKPGYNSIVKAREVENEERARDGRRRASKNTKASFGEDPWAEVVAKHYKTTKNIKSLKWEGIFNETARYVTARKAPAIPEGGEMRPIRSMKRLS</sequence>
<organism evidence="1 2">
    <name type="scientific">Rhodocollybia butyracea</name>
    <dbReference type="NCBI Taxonomy" id="206335"/>
    <lineage>
        <taxon>Eukaryota</taxon>
        <taxon>Fungi</taxon>
        <taxon>Dikarya</taxon>
        <taxon>Basidiomycota</taxon>
        <taxon>Agaricomycotina</taxon>
        <taxon>Agaricomycetes</taxon>
        <taxon>Agaricomycetidae</taxon>
        <taxon>Agaricales</taxon>
        <taxon>Marasmiineae</taxon>
        <taxon>Omphalotaceae</taxon>
        <taxon>Rhodocollybia</taxon>
    </lineage>
</organism>
<dbReference type="Proteomes" id="UP000772434">
    <property type="component" value="Unassembled WGS sequence"/>
</dbReference>
<accession>A0A9P5PG21</accession>
<evidence type="ECO:0000313" key="1">
    <source>
        <dbReference type="EMBL" id="KAF9062542.1"/>
    </source>
</evidence>
<proteinExistence type="predicted"/>
<dbReference type="OrthoDB" id="2755811at2759"/>
<gene>
    <name evidence="1" type="ORF">BDP27DRAFT_1336498</name>
</gene>
<comment type="caution">
    <text evidence="1">The sequence shown here is derived from an EMBL/GenBank/DDBJ whole genome shotgun (WGS) entry which is preliminary data.</text>
</comment>
<dbReference type="EMBL" id="JADNRY010000169">
    <property type="protein sequence ID" value="KAF9062542.1"/>
    <property type="molecule type" value="Genomic_DNA"/>
</dbReference>
<dbReference type="AlphaFoldDB" id="A0A9P5PG21"/>
<name>A0A9P5PG21_9AGAR</name>
<keyword evidence="2" id="KW-1185">Reference proteome</keyword>
<reference evidence="1" key="1">
    <citation type="submission" date="2020-11" db="EMBL/GenBank/DDBJ databases">
        <authorList>
            <consortium name="DOE Joint Genome Institute"/>
            <person name="Ahrendt S."/>
            <person name="Riley R."/>
            <person name="Andreopoulos W."/>
            <person name="Labutti K."/>
            <person name="Pangilinan J."/>
            <person name="Ruiz-Duenas F.J."/>
            <person name="Barrasa J.M."/>
            <person name="Sanchez-Garcia M."/>
            <person name="Camarero S."/>
            <person name="Miyauchi S."/>
            <person name="Serrano A."/>
            <person name="Linde D."/>
            <person name="Babiker R."/>
            <person name="Drula E."/>
            <person name="Ayuso-Fernandez I."/>
            <person name="Pacheco R."/>
            <person name="Padilla G."/>
            <person name="Ferreira P."/>
            <person name="Barriuso J."/>
            <person name="Kellner H."/>
            <person name="Castanera R."/>
            <person name="Alfaro M."/>
            <person name="Ramirez L."/>
            <person name="Pisabarro A.G."/>
            <person name="Kuo A."/>
            <person name="Tritt A."/>
            <person name="Lipzen A."/>
            <person name="He G."/>
            <person name="Yan M."/>
            <person name="Ng V."/>
            <person name="Cullen D."/>
            <person name="Martin F."/>
            <person name="Rosso M.-N."/>
            <person name="Henrissat B."/>
            <person name="Hibbett D."/>
            <person name="Martinez A.T."/>
            <person name="Grigoriev I.V."/>
        </authorList>
    </citation>
    <scope>NUCLEOTIDE SEQUENCE</scope>
    <source>
        <strain evidence="1">AH 40177</strain>
    </source>
</reference>